<dbReference type="PRINTS" id="PR00019">
    <property type="entry name" value="LEURICHRPT"/>
</dbReference>
<feature type="domain" description="Leucine-rich repeat-containing N-terminal plant-type" evidence="8">
    <location>
        <begin position="157"/>
        <end position="197"/>
    </location>
</feature>
<evidence type="ECO:0000256" key="2">
    <source>
        <dbReference type="ARBA" id="ARBA00022692"/>
    </source>
</evidence>
<evidence type="ECO:0000256" key="5">
    <source>
        <dbReference type="ARBA" id="ARBA00022989"/>
    </source>
</evidence>
<evidence type="ECO:0000256" key="7">
    <source>
        <dbReference type="SAM" id="Phobius"/>
    </source>
</evidence>
<protein>
    <submittedName>
        <fullName evidence="10">Uncharacterized protein</fullName>
    </submittedName>
</protein>
<reference evidence="11" key="1">
    <citation type="journal article" date="2019" name="Gigascience">
        <title>De novo genome assembly of the endangered Acer yangbiense, a plant species with extremely small populations endemic to Yunnan Province, China.</title>
        <authorList>
            <person name="Yang J."/>
            <person name="Wariss H.M."/>
            <person name="Tao L."/>
            <person name="Zhang R."/>
            <person name="Yun Q."/>
            <person name="Hollingsworth P."/>
            <person name="Dao Z."/>
            <person name="Luo G."/>
            <person name="Guo H."/>
            <person name="Ma Y."/>
            <person name="Sun W."/>
        </authorList>
    </citation>
    <scope>NUCLEOTIDE SEQUENCE [LARGE SCALE GENOMIC DNA]</scope>
    <source>
        <strain evidence="11">cv. br00</strain>
    </source>
</reference>
<keyword evidence="3" id="KW-0732">Signal</keyword>
<evidence type="ECO:0000256" key="4">
    <source>
        <dbReference type="ARBA" id="ARBA00022737"/>
    </source>
</evidence>
<evidence type="ECO:0000256" key="1">
    <source>
        <dbReference type="ARBA" id="ARBA00022614"/>
    </source>
</evidence>
<dbReference type="Pfam" id="PF08263">
    <property type="entry name" value="LRRNT_2"/>
    <property type="match status" value="1"/>
</dbReference>
<organism evidence="10 11">
    <name type="scientific">Salix brachista</name>
    <dbReference type="NCBI Taxonomy" id="2182728"/>
    <lineage>
        <taxon>Eukaryota</taxon>
        <taxon>Viridiplantae</taxon>
        <taxon>Streptophyta</taxon>
        <taxon>Embryophyta</taxon>
        <taxon>Tracheophyta</taxon>
        <taxon>Spermatophyta</taxon>
        <taxon>Magnoliopsida</taxon>
        <taxon>eudicotyledons</taxon>
        <taxon>Gunneridae</taxon>
        <taxon>Pentapetalae</taxon>
        <taxon>rosids</taxon>
        <taxon>fabids</taxon>
        <taxon>Malpighiales</taxon>
        <taxon>Salicaceae</taxon>
        <taxon>Saliceae</taxon>
        <taxon>Salix</taxon>
    </lineage>
</organism>
<dbReference type="SUPFAM" id="SSF52058">
    <property type="entry name" value="L domain-like"/>
    <property type="match status" value="2"/>
</dbReference>
<keyword evidence="1" id="KW-0433">Leucine-rich repeat</keyword>
<evidence type="ECO:0000256" key="3">
    <source>
        <dbReference type="ARBA" id="ARBA00022729"/>
    </source>
</evidence>
<evidence type="ECO:0000259" key="8">
    <source>
        <dbReference type="Pfam" id="PF08263"/>
    </source>
</evidence>
<dbReference type="EMBL" id="VDCV01000018">
    <property type="protein sequence ID" value="KAB5514792.1"/>
    <property type="molecule type" value="Genomic_DNA"/>
</dbReference>
<dbReference type="Pfam" id="PF23598">
    <property type="entry name" value="LRR_14"/>
    <property type="match status" value="1"/>
</dbReference>
<keyword evidence="4" id="KW-0677">Repeat</keyword>
<dbReference type="Pfam" id="PF00560">
    <property type="entry name" value="LRR_1"/>
    <property type="match status" value="1"/>
</dbReference>
<comment type="caution">
    <text evidence="10">The sequence shown here is derived from an EMBL/GenBank/DDBJ whole genome shotgun (WGS) entry which is preliminary data.</text>
</comment>
<evidence type="ECO:0000256" key="6">
    <source>
        <dbReference type="ARBA" id="ARBA00023136"/>
    </source>
</evidence>
<dbReference type="InterPro" id="IPR053211">
    <property type="entry name" value="DNA_repair-toleration"/>
</dbReference>
<dbReference type="PANTHER" id="PTHR48060:SF17">
    <property type="entry name" value="LRR RECEPTOR-LIKE SERINE_THREONINE-PROTEIN KINASE IRK-RELATED"/>
    <property type="match status" value="1"/>
</dbReference>
<keyword evidence="6 7" id="KW-0472">Membrane</keyword>
<dbReference type="SUPFAM" id="SSF52047">
    <property type="entry name" value="RNI-like"/>
    <property type="match status" value="1"/>
</dbReference>
<name>A0A5N5J767_9ROSI</name>
<keyword evidence="2 7" id="KW-0812">Transmembrane</keyword>
<dbReference type="InterPro" id="IPR001611">
    <property type="entry name" value="Leu-rich_rpt"/>
</dbReference>
<evidence type="ECO:0000259" key="9">
    <source>
        <dbReference type="Pfam" id="PF23598"/>
    </source>
</evidence>
<feature type="transmembrane region" description="Helical" evidence="7">
    <location>
        <begin position="121"/>
        <end position="151"/>
    </location>
</feature>
<dbReference type="SMART" id="SM00369">
    <property type="entry name" value="LRR_TYP"/>
    <property type="match status" value="5"/>
</dbReference>
<keyword evidence="5 7" id="KW-1133">Transmembrane helix</keyword>
<dbReference type="SMART" id="SM00365">
    <property type="entry name" value="LRR_SD22"/>
    <property type="match status" value="5"/>
</dbReference>
<gene>
    <name evidence="10" type="ORF">DKX38_028698</name>
</gene>
<dbReference type="Proteomes" id="UP000326939">
    <property type="component" value="Chromosome 18"/>
</dbReference>
<feature type="domain" description="Disease resistance R13L4/SHOC-2-like LRR" evidence="9">
    <location>
        <begin position="354"/>
        <end position="563"/>
    </location>
</feature>
<keyword evidence="11" id="KW-1185">Reference proteome</keyword>
<dbReference type="PANTHER" id="PTHR48060">
    <property type="entry name" value="DNA DAMAGE-REPAIR/TOLERATION PROTEIN DRT100"/>
    <property type="match status" value="1"/>
</dbReference>
<proteinExistence type="predicted"/>
<sequence length="854" mass="95044">MKGVDGRNGSGGEKNCRHAYLSYYGGDPSIGMKDVDSVGAVLDWGIDRWLLESLVKNGSYYNFSYTSTCKDTNTSINSTIQSPIVQCSCNPGFEGNTYISGICQEDTAYGSYRRKIKAKRAFPFVIIRMGLSLHISIVPVIMMVVSLQVWLPLGCLEEERIALLQLKDSLNYPNGTSLPSWTKGDARCCDWESITCNNSTGRVTGLTLVSARNGELGDWYLNVSLFLPFQELNSLYLLGNQIAGWVENKGVYQPFKMSKLEYLDLGYNRLDNSILSYVDGLSSLKALYIGYNRLEGLIDLKGPTTLSTLYLSNITAYGSSFQTLLQSLGAFPNLTTLGVGYNDLRGRVLGFFNLKNLELLDLSGNTLNSSNIFQTIGMMTTLKILRLQGCKLNGQLPTGLCDLNHLQKLDISYNDISGFLPPCLANLTSLQELNLFSNHLKIPMSLSPLYNLSKLKHFYGYDNEIYTEKDDHNLSPKFQLESLFLSNHGQVARAFPKFLYHQFNLQFLVLMNIQIKGEFPSWLIENNTYLQRLSLRNCSLLGPFLLPKSSHMNLLILSISDNYFQGQIPAEIGAYFPRLQLLVMSDNGFDGIIPSSLGSMSSLQLLDLSNNFLTGRTHSNNSLQGQIPGWIGNMVEELPLIDLSHNYLFECPGNLETLYLSGKNITKVVALGCPTNLSTLYLRNITAYGSSFETLLQSLGAFPNLTTLGLGYNDLRGRVLGFLNLKNLELLDLSYNTLNSSNIFQTIGTMTSLKTLTLQVCSLNGQLPISQDFLNLKNLELLDMSYSTLNSSSIFQTIRTMTSLKTLWLSGYSLNGQLPTEEDDHNMSPKFQLESFSLSSHGQGAGAFPKFLHH</sequence>
<dbReference type="InterPro" id="IPR032675">
    <property type="entry name" value="LRR_dom_sf"/>
</dbReference>
<accession>A0A5N5J767</accession>
<dbReference type="Gene3D" id="3.80.10.10">
    <property type="entry name" value="Ribonuclease Inhibitor"/>
    <property type="match status" value="4"/>
</dbReference>
<dbReference type="InterPro" id="IPR003591">
    <property type="entry name" value="Leu-rich_rpt_typical-subtyp"/>
</dbReference>
<dbReference type="InterPro" id="IPR055414">
    <property type="entry name" value="LRR_R13L4/SHOC2-like"/>
</dbReference>
<dbReference type="InterPro" id="IPR013210">
    <property type="entry name" value="LRR_N_plant-typ"/>
</dbReference>
<dbReference type="AlphaFoldDB" id="A0A5N5J767"/>
<evidence type="ECO:0000313" key="10">
    <source>
        <dbReference type="EMBL" id="KAB5514792.1"/>
    </source>
</evidence>
<evidence type="ECO:0000313" key="11">
    <source>
        <dbReference type="Proteomes" id="UP000326939"/>
    </source>
</evidence>